<keyword evidence="2" id="KW-1185">Reference proteome</keyword>
<protein>
    <submittedName>
        <fullName evidence="1">Uncharacterized protein</fullName>
    </submittedName>
</protein>
<comment type="caution">
    <text evidence="1">The sequence shown here is derived from an EMBL/GenBank/DDBJ whole genome shotgun (WGS) entry which is preliminary data.</text>
</comment>
<dbReference type="EMBL" id="BGPR01000720">
    <property type="protein sequence ID" value="GBM32916.1"/>
    <property type="molecule type" value="Genomic_DNA"/>
</dbReference>
<accession>A0A4Y2EY18</accession>
<reference evidence="1 2" key="1">
    <citation type="journal article" date="2019" name="Sci. Rep.">
        <title>Orb-weaving spider Araneus ventricosus genome elucidates the spidroin gene catalogue.</title>
        <authorList>
            <person name="Kono N."/>
            <person name="Nakamura H."/>
            <person name="Ohtoshi R."/>
            <person name="Moran D.A.P."/>
            <person name="Shinohara A."/>
            <person name="Yoshida Y."/>
            <person name="Fujiwara M."/>
            <person name="Mori M."/>
            <person name="Tomita M."/>
            <person name="Arakawa K."/>
        </authorList>
    </citation>
    <scope>NUCLEOTIDE SEQUENCE [LARGE SCALE GENOMIC DNA]</scope>
</reference>
<sequence length="87" mass="9584">MHMKKCTAGRVTSAFASDHAKTPSLVSTVTLGSSPIHMALIPANGQKMNHRTMFRLSSRDVTATIRYSTLCRIFGWPDTKHRIIAGL</sequence>
<organism evidence="1 2">
    <name type="scientific">Araneus ventricosus</name>
    <name type="common">Orbweaver spider</name>
    <name type="synonym">Epeira ventricosa</name>
    <dbReference type="NCBI Taxonomy" id="182803"/>
    <lineage>
        <taxon>Eukaryota</taxon>
        <taxon>Metazoa</taxon>
        <taxon>Ecdysozoa</taxon>
        <taxon>Arthropoda</taxon>
        <taxon>Chelicerata</taxon>
        <taxon>Arachnida</taxon>
        <taxon>Araneae</taxon>
        <taxon>Araneomorphae</taxon>
        <taxon>Entelegynae</taxon>
        <taxon>Araneoidea</taxon>
        <taxon>Araneidae</taxon>
        <taxon>Araneus</taxon>
    </lineage>
</organism>
<proteinExistence type="predicted"/>
<dbReference type="Proteomes" id="UP000499080">
    <property type="component" value="Unassembled WGS sequence"/>
</dbReference>
<name>A0A4Y2EY18_ARAVE</name>
<evidence type="ECO:0000313" key="2">
    <source>
        <dbReference type="Proteomes" id="UP000499080"/>
    </source>
</evidence>
<gene>
    <name evidence="1" type="ORF">AVEN_13286_1</name>
</gene>
<evidence type="ECO:0000313" key="1">
    <source>
        <dbReference type="EMBL" id="GBM32916.1"/>
    </source>
</evidence>
<dbReference type="AlphaFoldDB" id="A0A4Y2EY18"/>